<keyword evidence="2" id="KW-1185">Reference proteome</keyword>
<dbReference type="GO" id="GO:0000166">
    <property type="term" value="F:nucleotide binding"/>
    <property type="evidence" value="ECO:0007669"/>
    <property type="project" value="InterPro"/>
</dbReference>
<gene>
    <name evidence="1" type="ORF">G8759_22060</name>
</gene>
<dbReference type="KEGG" id="spib:G8759_22060"/>
<protein>
    <submittedName>
        <fullName evidence="1">Uncharacterized protein</fullName>
    </submittedName>
</protein>
<proteinExistence type="predicted"/>
<dbReference type="InterPro" id="IPR023299">
    <property type="entry name" value="ATPase_P-typ_cyto_dom_N"/>
</dbReference>
<dbReference type="RefSeq" id="WP_167212525.1">
    <property type="nucleotide sequence ID" value="NZ_CP050063.1"/>
</dbReference>
<reference evidence="1 2" key="1">
    <citation type="submission" date="2020-03" db="EMBL/GenBank/DDBJ databases">
        <authorList>
            <person name="Kim M.K."/>
        </authorList>
    </citation>
    <scope>NUCLEOTIDE SEQUENCE [LARGE SCALE GENOMIC DNA]</scope>
    <source>
        <strain evidence="1 2">BT328</strain>
    </source>
</reference>
<sequence>MIRNSHANWALLKFAFRSGHVPSRIRTLNPRLAEQSFRSDTRIMATLHHMDKGYLVASKVPLRGRLWSGGVFCYCFNGCGI</sequence>
<dbReference type="AlphaFoldDB" id="A0A6G9ARZ7"/>
<organism evidence="1 2">
    <name type="scientific">Spirosoma aureum</name>
    <dbReference type="NCBI Taxonomy" id="2692134"/>
    <lineage>
        <taxon>Bacteria</taxon>
        <taxon>Pseudomonadati</taxon>
        <taxon>Bacteroidota</taxon>
        <taxon>Cytophagia</taxon>
        <taxon>Cytophagales</taxon>
        <taxon>Cytophagaceae</taxon>
        <taxon>Spirosoma</taxon>
    </lineage>
</organism>
<evidence type="ECO:0000313" key="1">
    <source>
        <dbReference type="EMBL" id="QIP15114.1"/>
    </source>
</evidence>
<evidence type="ECO:0000313" key="2">
    <source>
        <dbReference type="Proteomes" id="UP000501802"/>
    </source>
</evidence>
<dbReference type="EMBL" id="CP050063">
    <property type="protein sequence ID" value="QIP15114.1"/>
    <property type="molecule type" value="Genomic_DNA"/>
</dbReference>
<accession>A0A6G9ARZ7</accession>
<name>A0A6G9ARZ7_9BACT</name>
<dbReference type="Proteomes" id="UP000501802">
    <property type="component" value="Chromosome"/>
</dbReference>
<dbReference type="SUPFAM" id="SSF81660">
    <property type="entry name" value="Metal cation-transporting ATPase, ATP-binding domain N"/>
    <property type="match status" value="1"/>
</dbReference>